<reference evidence="13" key="1">
    <citation type="journal article" date="2021" name="Front. Plant Sci.">
        <title>Chromosome-Scale Genome Assembly for Chinese Sour Jujube and Insights Into Its Genome Evolution and Domestication Signature.</title>
        <authorList>
            <person name="Shen L.-Y."/>
            <person name="Luo H."/>
            <person name="Wang X.-L."/>
            <person name="Wang X.-M."/>
            <person name="Qiu X.-J."/>
            <person name="Liu H."/>
            <person name="Zhou S.-S."/>
            <person name="Jia K.-H."/>
            <person name="Nie S."/>
            <person name="Bao Y.-T."/>
            <person name="Zhang R.-G."/>
            <person name="Yun Q.-Z."/>
            <person name="Chai Y.-H."/>
            <person name="Lu J.-Y."/>
            <person name="Li Y."/>
            <person name="Zhao S.-W."/>
            <person name="Mao J.-F."/>
            <person name="Jia S.-G."/>
            <person name="Mao Y.-M."/>
        </authorList>
    </citation>
    <scope>NUCLEOTIDE SEQUENCE</scope>
    <source>
        <strain evidence="13">AT0</strain>
        <tissue evidence="13">Leaf</tissue>
    </source>
</reference>
<evidence type="ECO:0000313" key="14">
    <source>
        <dbReference type="Proteomes" id="UP000813462"/>
    </source>
</evidence>
<dbReference type="GO" id="GO:0006508">
    <property type="term" value="P:proteolysis"/>
    <property type="evidence" value="ECO:0007669"/>
    <property type="project" value="UniProtKB-KW"/>
</dbReference>
<evidence type="ECO:0000256" key="6">
    <source>
        <dbReference type="ARBA" id="ARBA00022729"/>
    </source>
</evidence>
<dbReference type="GO" id="GO:0009610">
    <property type="term" value="P:response to symbiotic fungus"/>
    <property type="evidence" value="ECO:0007669"/>
    <property type="project" value="UniProtKB-ARBA"/>
</dbReference>
<dbReference type="CDD" id="cd02120">
    <property type="entry name" value="PA_subtilisin_like"/>
    <property type="match status" value="1"/>
</dbReference>
<feature type="domain" description="Subtilisin-like protease fibronectin type-III" evidence="12">
    <location>
        <begin position="379"/>
        <end position="479"/>
    </location>
</feature>
<keyword evidence="6 9" id="KW-0732">Signal</keyword>
<comment type="subcellular location">
    <subcellularLocation>
        <location evidence="2">Secreted</location>
        <location evidence="2">Extracellular space</location>
        <location evidence="2">Apoplast</location>
    </subcellularLocation>
</comment>
<dbReference type="InterPro" id="IPR036852">
    <property type="entry name" value="Peptidase_S8/S53_dom_sf"/>
</dbReference>
<gene>
    <name evidence="13" type="ORF">FEM48_Zijuj01G0055400</name>
</gene>
<keyword evidence="5" id="KW-0645">Protease</keyword>
<proteinExistence type="inferred from homology"/>
<evidence type="ECO:0000259" key="10">
    <source>
        <dbReference type="Pfam" id="PF02225"/>
    </source>
</evidence>
<evidence type="ECO:0000259" key="12">
    <source>
        <dbReference type="Pfam" id="PF17766"/>
    </source>
</evidence>
<dbReference type="Gene3D" id="2.60.40.2310">
    <property type="match status" value="1"/>
</dbReference>
<protein>
    <recommendedName>
        <fullName evidence="15">Subtilisin-like protease SBT5.6</fullName>
    </recommendedName>
</protein>
<evidence type="ECO:0000256" key="3">
    <source>
        <dbReference type="ARBA" id="ARBA00011073"/>
    </source>
</evidence>
<evidence type="ECO:0000256" key="8">
    <source>
        <dbReference type="ARBA" id="ARBA00022825"/>
    </source>
</evidence>
<feature type="chain" id="PRO_5036827999" description="Subtilisin-like protease SBT5.6" evidence="9">
    <location>
        <begin position="21"/>
        <end position="482"/>
    </location>
</feature>
<evidence type="ECO:0000256" key="7">
    <source>
        <dbReference type="ARBA" id="ARBA00022801"/>
    </source>
</evidence>
<comment type="function">
    <text evidence="1">Required for arbuscular mycorrhiza (AM) development during AM symbiosis with AM fungi (e.g. Glomeromycota intraradices).</text>
</comment>
<evidence type="ECO:0000259" key="11">
    <source>
        <dbReference type="Pfam" id="PF05922"/>
    </source>
</evidence>
<comment type="caution">
    <text evidence="13">The sequence shown here is derived from an EMBL/GenBank/DDBJ whole genome shotgun (WGS) entry which is preliminary data.</text>
</comment>
<dbReference type="InterPro" id="IPR003137">
    <property type="entry name" value="PA_domain"/>
</dbReference>
<evidence type="ECO:0000313" key="13">
    <source>
        <dbReference type="EMBL" id="KAH7545081.1"/>
    </source>
</evidence>
<dbReference type="Proteomes" id="UP000813462">
    <property type="component" value="Unassembled WGS sequence"/>
</dbReference>
<feature type="domain" description="Inhibitor I9" evidence="11">
    <location>
        <begin position="26"/>
        <end position="72"/>
    </location>
</feature>
<dbReference type="Pfam" id="PF17766">
    <property type="entry name" value="fn3_6"/>
    <property type="match status" value="1"/>
</dbReference>
<dbReference type="GO" id="GO:0048046">
    <property type="term" value="C:apoplast"/>
    <property type="evidence" value="ECO:0007669"/>
    <property type="project" value="UniProtKB-SubCell"/>
</dbReference>
<accession>A0A978VZE7</accession>
<evidence type="ECO:0008006" key="15">
    <source>
        <dbReference type="Google" id="ProtNLM"/>
    </source>
</evidence>
<evidence type="ECO:0000256" key="1">
    <source>
        <dbReference type="ARBA" id="ARBA00002076"/>
    </source>
</evidence>
<keyword evidence="7" id="KW-0378">Hydrolase</keyword>
<dbReference type="InterPro" id="IPR010259">
    <property type="entry name" value="S8pro/Inhibitor_I9"/>
</dbReference>
<dbReference type="SUPFAM" id="SSF52743">
    <property type="entry name" value="Subtilisin-like"/>
    <property type="match status" value="1"/>
</dbReference>
<dbReference type="AlphaFoldDB" id="A0A978VZE7"/>
<dbReference type="PANTHER" id="PTHR10795">
    <property type="entry name" value="PROPROTEIN CONVERTASE SUBTILISIN/KEXIN"/>
    <property type="match status" value="1"/>
</dbReference>
<evidence type="ECO:0000256" key="2">
    <source>
        <dbReference type="ARBA" id="ARBA00004271"/>
    </source>
</evidence>
<evidence type="ECO:0000256" key="5">
    <source>
        <dbReference type="ARBA" id="ARBA00022670"/>
    </source>
</evidence>
<keyword evidence="8" id="KW-0720">Serine protease</keyword>
<comment type="similarity">
    <text evidence="3">Belongs to the peptidase S8 family.</text>
</comment>
<dbReference type="InterPro" id="IPR041469">
    <property type="entry name" value="Subtilisin-like_FN3"/>
</dbReference>
<dbReference type="Gene3D" id="3.40.50.200">
    <property type="entry name" value="Peptidase S8/S53 domain"/>
    <property type="match status" value="2"/>
</dbReference>
<dbReference type="InterPro" id="IPR037045">
    <property type="entry name" value="S8pro/Inhibitor_I9_sf"/>
</dbReference>
<dbReference type="Pfam" id="PF05922">
    <property type="entry name" value="Inhibitor_I9"/>
    <property type="match status" value="1"/>
</dbReference>
<name>A0A978VZE7_ZIZJJ</name>
<feature type="domain" description="PA" evidence="10">
    <location>
        <begin position="218"/>
        <end position="309"/>
    </location>
</feature>
<dbReference type="EMBL" id="JAEACU010000001">
    <property type="protein sequence ID" value="KAH7545081.1"/>
    <property type="molecule type" value="Genomic_DNA"/>
</dbReference>
<dbReference type="Pfam" id="PF02225">
    <property type="entry name" value="PA"/>
    <property type="match status" value="1"/>
</dbReference>
<keyword evidence="4" id="KW-0052">Apoplast</keyword>
<organism evidence="13 14">
    <name type="scientific">Ziziphus jujuba var. spinosa</name>
    <dbReference type="NCBI Taxonomy" id="714518"/>
    <lineage>
        <taxon>Eukaryota</taxon>
        <taxon>Viridiplantae</taxon>
        <taxon>Streptophyta</taxon>
        <taxon>Embryophyta</taxon>
        <taxon>Tracheophyta</taxon>
        <taxon>Spermatophyta</taxon>
        <taxon>Magnoliopsida</taxon>
        <taxon>eudicotyledons</taxon>
        <taxon>Gunneridae</taxon>
        <taxon>Pentapetalae</taxon>
        <taxon>rosids</taxon>
        <taxon>fabids</taxon>
        <taxon>Rosales</taxon>
        <taxon>Rhamnaceae</taxon>
        <taxon>Paliureae</taxon>
        <taxon>Ziziphus</taxon>
    </lineage>
</organism>
<sequence length="482" mass="52532">MAKLPLLAVLLFLLPLLALCAEKQTEEEARDSLLYSYKHSINGFAAVLSPDEASRLSEMEEVVSVWRSYPRKYSLHTTRSWEFVGLEEEDGGHRPYFFKNMGEELLSKAKYGQEVVVGLLDSDDMDMIQKKIIGARYYIKGYEQNYGPLNTSLDYRSCRDTDGHGTHTSSTAGGRTVANASAIGGFARGTASGGAPLARLAIYKGQTVTPSKLERKMYPLVYAADVVQGNVSKDMAGQCLPGSLSPEKVKGKIVLCMRGSGLRIEKGIEVKRAGGIGFILGNSKANGDELACDAHLLPATAILYTDAVKILEYINSTKNPVATIIPGKTVLHTKPAPSMAAFSSRGPNIIDPNILKLIVGVKTVDPKFKCPTTPPTSVNLNYPSLAISKLNGTVTVKRTVTNVGWGKSIYFFTSKPPVGISIKANPCILLFDHTGQKKSFIITVEARKETLSKHQNNEYAFGWYTWSNIFHTVRSPIAVSLA</sequence>
<dbReference type="InterPro" id="IPR045051">
    <property type="entry name" value="SBT"/>
</dbReference>
<feature type="signal peptide" evidence="9">
    <location>
        <begin position="1"/>
        <end position="20"/>
    </location>
</feature>
<dbReference type="Gene3D" id="3.30.70.80">
    <property type="entry name" value="Peptidase S8 propeptide/proteinase inhibitor I9"/>
    <property type="match status" value="1"/>
</dbReference>
<dbReference type="GO" id="GO:0004252">
    <property type="term" value="F:serine-type endopeptidase activity"/>
    <property type="evidence" value="ECO:0007669"/>
    <property type="project" value="InterPro"/>
</dbReference>
<dbReference type="Gene3D" id="3.50.30.30">
    <property type="match status" value="1"/>
</dbReference>
<evidence type="ECO:0000256" key="4">
    <source>
        <dbReference type="ARBA" id="ARBA00022523"/>
    </source>
</evidence>
<dbReference type="FunFam" id="3.50.30.30:FF:000005">
    <property type="entry name" value="subtilisin-like protease SBT1.5"/>
    <property type="match status" value="1"/>
</dbReference>
<evidence type="ECO:0000256" key="9">
    <source>
        <dbReference type="SAM" id="SignalP"/>
    </source>
</evidence>